<comment type="catalytic activity">
    <reaction evidence="1">
        <text>Hydrolysis of terminal non-reducing beta-D-galactose residues in beta-D-galactosides.</text>
        <dbReference type="EC" id="3.2.1.23"/>
    </reaction>
</comment>
<evidence type="ECO:0000259" key="8">
    <source>
        <dbReference type="Pfam" id="PF02449"/>
    </source>
</evidence>
<sequence>MSYTPSQVLYGAAYYHEYQPTPRLEQDFEEMKAAGFSVIRIGESVWSTWEPEDGVFDLEWITPVLDAAGRHGIAVILGTPTYAVPPWLQRRYPEINAEIATGKKFGWGMRQEMDVTHAAFRFHAERVVRRILERHAQHPAIVGFQVDNEPGAWVLHNPGVFERFRDHLRHRYGTVEKLNEAWGLTYWSHRLSDWSDLWRPDANALPQYDLAWRLFQADLLTEFIAWQTGIVNEYAGDRFVMTCMSYSRPTVRDDALGELFTVTAGNPYFKAQDALALPDTAVKPQTWWTQGTWALYHSADWMFGTRHEPFLVTEVGAQSIGFSSMNQPGYPGQRRQAAWALISRGAQMIEYWHWHTLHFGPETYWGGVLPHSQRPGRTYREIAAIGQELAGLGDRIVGLRPDAQVGLLYDHASKWSFEKWGPLAAPDGMPVPDSYGPLVEAFSRGAFDAGLQTRVYHASKILDADPAEVARELPVFVVSAYYVADDAVLAWLLDYAAAGGHLVLGPRTGYADTEARARPEIAPGGGLHEAAGAWYDEYTNLEETVPVLAVPGSGLTLAEGAGAREWIESYQVTDGTVVARYDHPFHGDYAAVTTREHGAGRVSAVGCLPNPQLASSVLSWAAGSAGSADSAGSLENVWTPDAPSVRVHSAVNGRGERLWVVQNWSWESASVVVPLAAENLHTGDRVTEGDTLTLGPWDVVVLVTPA</sequence>
<feature type="domain" description="Beta-galactosidase trimerisation" evidence="9">
    <location>
        <begin position="403"/>
        <end position="623"/>
    </location>
</feature>
<feature type="domain" description="Beta-galactosidase C-terminal" evidence="10">
    <location>
        <begin position="645"/>
        <end position="702"/>
    </location>
</feature>
<dbReference type="Pfam" id="PF02449">
    <property type="entry name" value="Glyco_hydro_42"/>
    <property type="match status" value="1"/>
</dbReference>
<reference evidence="11 12" key="1">
    <citation type="submission" date="2021-05" db="EMBL/GenBank/DDBJ databases">
        <title>Kineosporia and Streptomyces sp. nov. two new marine actinobacteria isolated from Coral.</title>
        <authorList>
            <person name="Buangrab K."/>
            <person name="Sutthacheep M."/>
            <person name="Yeemin T."/>
            <person name="Harunari E."/>
            <person name="Igarashi Y."/>
            <person name="Kanchanasin P."/>
            <person name="Tanasupawat S."/>
            <person name="Phongsopitanun W."/>
        </authorList>
    </citation>
    <scope>NUCLEOTIDE SEQUENCE [LARGE SCALE GENOMIC DNA]</scope>
    <source>
        <strain evidence="11 12">J2-2</strain>
    </source>
</reference>
<accession>A0ABS5TQ03</accession>
<feature type="domain" description="Glycoside hydrolase family 42 N-terminal" evidence="8">
    <location>
        <begin position="14"/>
        <end position="390"/>
    </location>
</feature>
<dbReference type="CDD" id="cd03143">
    <property type="entry name" value="A4_beta-galactosidase_middle_domain"/>
    <property type="match status" value="1"/>
</dbReference>
<dbReference type="Gene3D" id="3.40.50.880">
    <property type="match status" value="1"/>
</dbReference>
<dbReference type="InterPro" id="IPR029062">
    <property type="entry name" value="Class_I_gatase-like"/>
</dbReference>
<keyword evidence="4" id="KW-0479">Metal-binding</keyword>
<dbReference type="InterPro" id="IPR003476">
    <property type="entry name" value="Glyco_hydro_42"/>
</dbReference>
<gene>
    <name evidence="11" type="ORF">KIH74_29875</name>
</gene>
<keyword evidence="6" id="KW-0862">Zinc</keyword>
<dbReference type="Pfam" id="PF08533">
    <property type="entry name" value="Glyco_hydro_42C"/>
    <property type="match status" value="1"/>
</dbReference>
<evidence type="ECO:0000259" key="10">
    <source>
        <dbReference type="Pfam" id="PF08533"/>
    </source>
</evidence>
<evidence type="ECO:0000256" key="3">
    <source>
        <dbReference type="ARBA" id="ARBA00012756"/>
    </source>
</evidence>
<dbReference type="SUPFAM" id="SSF52317">
    <property type="entry name" value="Class I glutamine amidotransferase-like"/>
    <property type="match status" value="1"/>
</dbReference>
<dbReference type="PANTHER" id="PTHR36447">
    <property type="entry name" value="BETA-GALACTOSIDASE GANA"/>
    <property type="match status" value="1"/>
</dbReference>
<keyword evidence="12" id="KW-1185">Reference proteome</keyword>
<evidence type="ECO:0000313" key="11">
    <source>
        <dbReference type="EMBL" id="MBT0773190.1"/>
    </source>
</evidence>
<dbReference type="RefSeq" id="WP_214159732.1">
    <property type="nucleotide sequence ID" value="NZ_JAHBAY010000016.1"/>
</dbReference>
<dbReference type="Proteomes" id="UP001197247">
    <property type="component" value="Unassembled WGS sequence"/>
</dbReference>
<evidence type="ECO:0000313" key="12">
    <source>
        <dbReference type="Proteomes" id="UP001197247"/>
    </source>
</evidence>
<keyword evidence="5 11" id="KW-0378">Hydrolase</keyword>
<evidence type="ECO:0000256" key="1">
    <source>
        <dbReference type="ARBA" id="ARBA00001412"/>
    </source>
</evidence>
<keyword evidence="7 11" id="KW-0326">Glycosidase</keyword>
<evidence type="ECO:0000256" key="2">
    <source>
        <dbReference type="ARBA" id="ARBA00005940"/>
    </source>
</evidence>
<dbReference type="InterPro" id="IPR013529">
    <property type="entry name" value="Glyco_hydro_42_N"/>
</dbReference>
<dbReference type="EC" id="3.2.1.23" evidence="3"/>
<comment type="similarity">
    <text evidence="2">Belongs to the glycosyl hydrolase 42 family.</text>
</comment>
<name>A0ABS5TQ03_9ACTN</name>
<evidence type="ECO:0000256" key="4">
    <source>
        <dbReference type="ARBA" id="ARBA00022723"/>
    </source>
</evidence>
<organism evidence="11 12">
    <name type="scientific">Kineosporia corallincola</name>
    <dbReference type="NCBI Taxonomy" id="2835133"/>
    <lineage>
        <taxon>Bacteria</taxon>
        <taxon>Bacillati</taxon>
        <taxon>Actinomycetota</taxon>
        <taxon>Actinomycetes</taxon>
        <taxon>Kineosporiales</taxon>
        <taxon>Kineosporiaceae</taxon>
        <taxon>Kineosporia</taxon>
    </lineage>
</organism>
<dbReference type="EMBL" id="JAHBAY010000016">
    <property type="protein sequence ID" value="MBT0773190.1"/>
    <property type="molecule type" value="Genomic_DNA"/>
</dbReference>
<dbReference type="PANTHER" id="PTHR36447:SF2">
    <property type="entry name" value="BETA-GALACTOSIDASE YESZ"/>
    <property type="match status" value="1"/>
</dbReference>
<dbReference type="SUPFAM" id="SSF51445">
    <property type="entry name" value="(Trans)glycosidases"/>
    <property type="match status" value="1"/>
</dbReference>
<dbReference type="InterPro" id="IPR017853">
    <property type="entry name" value="GH"/>
</dbReference>
<proteinExistence type="inferred from homology"/>
<evidence type="ECO:0000256" key="5">
    <source>
        <dbReference type="ARBA" id="ARBA00022801"/>
    </source>
</evidence>
<evidence type="ECO:0000259" key="9">
    <source>
        <dbReference type="Pfam" id="PF08532"/>
    </source>
</evidence>
<dbReference type="GO" id="GO:0004565">
    <property type="term" value="F:beta-galactosidase activity"/>
    <property type="evidence" value="ECO:0007669"/>
    <property type="project" value="UniProtKB-EC"/>
</dbReference>
<dbReference type="Gene3D" id="3.20.20.80">
    <property type="entry name" value="Glycosidases"/>
    <property type="match status" value="1"/>
</dbReference>
<evidence type="ECO:0000256" key="6">
    <source>
        <dbReference type="ARBA" id="ARBA00022833"/>
    </source>
</evidence>
<dbReference type="InterPro" id="IPR013739">
    <property type="entry name" value="Beta_galactosidase_C"/>
</dbReference>
<dbReference type="InterPro" id="IPR013738">
    <property type="entry name" value="Beta_galactosidase_Trimer"/>
</dbReference>
<comment type="caution">
    <text evidence="11">The sequence shown here is derived from an EMBL/GenBank/DDBJ whole genome shotgun (WGS) entry which is preliminary data.</text>
</comment>
<protein>
    <recommendedName>
        <fullName evidence="3">beta-galactosidase</fullName>
        <ecNumber evidence="3">3.2.1.23</ecNumber>
    </recommendedName>
</protein>
<dbReference type="Pfam" id="PF08532">
    <property type="entry name" value="Glyco_hydro_42M"/>
    <property type="match status" value="1"/>
</dbReference>
<evidence type="ECO:0000256" key="7">
    <source>
        <dbReference type="ARBA" id="ARBA00023295"/>
    </source>
</evidence>